<reference evidence="4 5" key="1">
    <citation type="submission" date="2016-04" db="EMBL/GenBank/DDBJ databases">
        <authorList>
            <consortium name="Pathogen Informatics"/>
        </authorList>
    </citation>
    <scope>NUCLEOTIDE SEQUENCE [LARGE SCALE GENOMIC DNA]</scope>
    <source>
        <strain evidence="4 5">H044680328</strain>
    </source>
</reference>
<evidence type="ECO:0000313" key="4">
    <source>
        <dbReference type="EMBL" id="SAI69727.1"/>
    </source>
</evidence>
<dbReference type="PATRIC" id="fig|123899.6.peg.1896"/>
<keyword evidence="4" id="KW-0067">ATP-binding</keyword>
<evidence type="ECO:0000313" key="5">
    <source>
        <dbReference type="Proteomes" id="UP000076825"/>
    </source>
</evidence>
<dbReference type="GeneID" id="56590815"/>
<dbReference type="InterPro" id="IPR003439">
    <property type="entry name" value="ABC_transporter-like_ATP-bd"/>
</dbReference>
<evidence type="ECO:0000259" key="3">
    <source>
        <dbReference type="PROSITE" id="PS50893"/>
    </source>
</evidence>
<feature type="domain" description="ABC transporter" evidence="3">
    <location>
        <begin position="2"/>
        <end position="204"/>
    </location>
</feature>
<dbReference type="GO" id="GO:0005524">
    <property type="term" value="F:ATP binding"/>
    <property type="evidence" value="ECO:0007669"/>
    <property type="project" value="UniProtKB-KW"/>
</dbReference>
<comment type="similarity">
    <text evidence="1">Belongs to the ABC transporter superfamily.</text>
</comment>
<protein>
    <submittedName>
        <fullName evidence="4">ABC transporter ATP-binding protein</fullName>
        <ecNumber evidence="4">3.6.3.-</ecNumber>
    </submittedName>
</protein>
<keyword evidence="4" id="KW-0378">Hydrolase</keyword>
<dbReference type="Gene3D" id="3.40.50.300">
    <property type="entry name" value="P-loop containing nucleotide triphosphate hydrolases"/>
    <property type="match status" value="1"/>
</dbReference>
<sequence length="204" mass="21635">MLRIDQLGKRYGDHIVFEGLTHRFAPGCLALCEEDSTGKSTLLGILAGAIAPDAGEVWIEGRALHGAAEGARRRLAYVPDNCLTEPQQTGRGLLEQAAQDKGVALDAAVFELAAALGLMPHLDKRLEQMSTGTRRKVYLTAAQLGAPALVVADGPSNGLDAAARGVLADVFRAWGRDRVVIFASHDEALVEACGARRIEVGALR</sequence>
<dbReference type="PANTHER" id="PTHR43335:SF4">
    <property type="entry name" value="ABC TRANSPORTER, ATP-BINDING PROTEIN"/>
    <property type="match status" value="1"/>
</dbReference>
<keyword evidence="5" id="KW-1185">Reference proteome</keyword>
<dbReference type="STRING" id="123899.SAMEA3906487_01907"/>
<proteinExistence type="inferred from homology"/>
<dbReference type="PROSITE" id="PS50893">
    <property type="entry name" value="ABC_TRANSPORTER_2"/>
    <property type="match status" value="1"/>
</dbReference>
<dbReference type="Pfam" id="PF00005">
    <property type="entry name" value="ABC_tran"/>
    <property type="match status" value="1"/>
</dbReference>
<dbReference type="EMBL" id="LT546645">
    <property type="protein sequence ID" value="SAI69727.1"/>
    <property type="molecule type" value="Genomic_DNA"/>
</dbReference>
<gene>
    <name evidence="4" type="primary">lolD_1</name>
    <name evidence="4" type="ORF">SAMEA3906487_01907</name>
</gene>
<evidence type="ECO:0000256" key="1">
    <source>
        <dbReference type="ARBA" id="ARBA00005417"/>
    </source>
</evidence>
<keyword evidence="4" id="KW-0547">Nucleotide-binding</keyword>
<organism evidence="4 5">
    <name type="scientific">Bordetella trematum</name>
    <dbReference type="NCBI Taxonomy" id="123899"/>
    <lineage>
        <taxon>Bacteria</taxon>
        <taxon>Pseudomonadati</taxon>
        <taxon>Pseudomonadota</taxon>
        <taxon>Betaproteobacteria</taxon>
        <taxon>Burkholderiales</taxon>
        <taxon>Alcaligenaceae</taxon>
        <taxon>Bordetella</taxon>
    </lineage>
</organism>
<dbReference type="AlphaFoldDB" id="A0A157SH18"/>
<accession>A0A157SH18</accession>
<dbReference type="PANTHER" id="PTHR43335">
    <property type="entry name" value="ABC TRANSPORTER, ATP-BINDING PROTEIN"/>
    <property type="match status" value="1"/>
</dbReference>
<evidence type="ECO:0000256" key="2">
    <source>
        <dbReference type="ARBA" id="ARBA00022448"/>
    </source>
</evidence>
<dbReference type="SUPFAM" id="SSF52540">
    <property type="entry name" value="P-loop containing nucleoside triphosphate hydrolases"/>
    <property type="match status" value="1"/>
</dbReference>
<dbReference type="Proteomes" id="UP000076825">
    <property type="component" value="Chromosome 1"/>
</dbReference>
<dbReference type="EC" id="3.6.3.-" evidence="4"/>
<dbReference type="OrthoDB" id="9087134at2"/>
<dbReference type="InterPro" id="IPR027417">
    <property type="entry name" value="P-loop_NTPase"/>
</dbReference>
<dbReference type="GO" id="GO:0016887">
    <property type="term" value="F:ATP hydrolysis activity"/>
    <property type="evidence" value="ECO:0007669"/>
    <property type="project" value="InterPro"/>
</dbReference>
<dbReference type="KEGG" id="btrm:SAMEA390648701907"/>
<dbReference type="RefSeq" id="WP_025512998.1">
    <property type="nucleotide sequence ID" value="NZ_CP016340.1"/>
</dbReference>
<dbReference type="eggNOG" id="COG1131">
    <property type="taxonomic scope" value="Bacteria"/>
</dbReference>
<name>A0A157SH18_9BORD</name>
<keyword evidence="2" id="KW-0813">Transport</keyword>